<dbReference type="Pfam" id="PF00378">
    <property type="entry name" value="ECH_1"/>
    <property type="match status" value="1"/>
</dbReference>
<dbReference type="Proteomes" id="UP000377595">
    <property type="component" value="Unassembled WGS sequence"/>
</dbReference>
<evidence type="ECO:0000256" key="2">
    <source>
        <dbReference type="RuleBase" id="RU003707"/>
    </source>
</evidence>
<dbReference type="InterPro" id="IPR029045">
    <property type="entry name" value="ClpP/crotonase-like_dom_sf"/>
</dbReference>
<dbReference type="OrthoDB" id="8452484at2"/>
<dbReference type="PANTHER" id="PTHR11941:SF54">
    <property type="entry name" value="ENOYL-COA HYDRATASE, MITOCHONDRIAL"/>
    <property type="match status" value="1"/>
</dbReference>
<name>A0A5M3XEG3_9ACTN</name>
<comment type="similarity">
    <text evidence="1 2">Belongs to the enoyl-CoA hydratase/isomerase family.</text>
</comment>
<organism evidence="3 4">
    <name type="scientific">Acrocarpospora pleiomorpha</name>
    <dbReference type="NCBI Taxonomy" id="90975"/>
    <lineage>
        <taxon>Bacteria</taxon>
        <taxon>Bacillati</taxon>
        <taxon>Actinomycetota</taxon>
        <taxon>Actinomycetes</taxon>
        <taxon>Streptosporangiales</taxon>
        <taxon>Streptosporangiaceae</taxon>
        <taxon>Acrocarpospora</taxon>
    </lineage>
</organism>
<dbReference type="PANTHER" id="PTHR11941">
    <property type="entry name" value="ENOYL-COA HYDRATASE-RELATED"/>
    <property type="match status" value="1"/>
</dbReference>
<comment type="caution">
    <text evidence="3">The sequence shown here is derived from an EMBL/GenBank/DDBJ whole genome shotgun (WGS) entry which is preliminary data.</text>
</comment>
<dbReference type="RefSeq" id="WP_155342501.1">
    <property type="nucleotide sequence ID" value="NZ_BAAAHM010000001.1"/>
</dbReference>
<dbReference type="EMBL" id="BLAF01000004">
    <property type="protein sequence ID" value="GES17313.1"/>
    <property type="molecule type" value="Genomic_DNA"/>
</dbReference>
<protein>
    <submittedName>
        <fullName evidence="3">Enoyl-CoA hydratase</fullName>
    </submittedName>
</protein>
<evidence type="ECO:0000313" key="3">
    <source>
        <dbReference type="EMBL" id="GES17313.1"/>
    </source>
</evidence>
<dbReference type="PROSITE" id="PS00166">
    <property type="entry name" value="ENOYL_COA_HYDRATASE"/>
    <property type="match status" value="1"/>
</dbReference>
<dbReference type="AlphaFoldDB" id="A0A5M3XEG3"/>
<dbReference type="CDD" id="cd06558">
    <property type="entry name" value="crotonase-like"/>
    <property type="match status" value="1"/>
</dbReference>
<dbReference type="GO" id="GO:0006635">
    <property type="term" value="P:fatty acid beta-oxidation"/>
    <property type="evidence" value="ECO:0007669"/>
    <property type="project" value="TreeGrafter"/>
</dbReference>
<evidence type="ECO:0000256" key="1">
    <source>
        <dbReference type="ARBA" id="ARBA00005254"/>
    </source>
</evidence>
<keyword evidence="4" id="KW-1185">Reference proteome</keyword>
<dbReference type="InterPro" id="IPR018376">
    <property type="entry name" value="Enoyl-CoA_hyd/isom_CS"/>
</dbReference>
<dbReference type="InterPro" id="IPR001753">
    <property type="entry name" value="Enoyl-CoA_hydra/iso"/>
</dbReference>
<reference evidence="3 4" key="1">
    <citation type="submission" date="2019-10" db="EMBL/GenBank/DDBJ databases">
        <title>Whole genome shotgun sequence of Acrocarpospora pleiomorpha NBRC 16267.</title>
        <authorList>
            <person name="Ichikawa N."/>
            <person name="Kimura A."/>
            <person name="Kitahashi Y."/>
            <person name="Komaki H."/>
            <person name="Oguchi A."/>
        </authorList>
    </citation>
    <scope>NUCLEOTIDE SEQUENCE [LARGE SCALE GENOMIC DNA]</scope>
    <source>
        <strain evidence="3 4">NBRC 16267</strain>
    </source>
</reference>
<proteinExistence type="inferred from homology"/>
<dbReference type="GO" id="GO:0003824">
    <property type="term" value="F:catalytic activity"/>
    <property type="evidence" value="ECO:0007669"/>
    <property type="project" value="InterPro"/>
</dbReference>
<accession>A0A5M3XEG3</accession>
<dbReference type="SUPFAM" id="SSF52096">
    <property type="entry name" value="ClpP/crotonase"/>
    <property type="match status" value="1"/>
</dbReference>
<gene>
    <name evidence="3" type="ORF">Aple_002080</name>
</gene>
<dbReference type="Gene3D" id="3.90.226.10">
    <property type="entry name" value="2-enoyl-CoA Hydratase, Chain A, domain 1"/>
    <property type="match status" value="1"/>
</dbReference>
<evidence type="ECO:0000313" key="4">
    <source>
        <dbReference type="Proteomes" id="UP000377595"/>
    </source>
</evidence>
<sequence length="252" mass="26308">MGENRFGEVRIGVADRVATLTLAAPERRNALTPGFVDDIVAAVGHAESRDDVGALVVAAEGAAFCAGADLGELDGADESVLRRIYAAFLRVRATPLPTVAAVAGPAVGAGLNLALACDLRIAGRSAVFDARFAAIGLHPGGGVSWLLREAAGPSAAAAMLLFDQRVDGTTAARIGLAWACFDDDQALAEAQRLAARAARVPAGLSTLIKSTLADTRGLDHTGSLELELERQVWSTTQPWYRERRAARPRSKG</sequence>